<dbReference type="CDD" id="cd04301">
    <property type="entry name" value="NAT_SF"/>
    <property type="match status" value="1"/>
</dbReference>
<dbReference type="Pfam" id="PF00583">
    <property type="entry name" value="Acetyltransf_1"/>
    <property type="match status" value="1"/>
</dbReference>
<dbReference type="AlphaFoldDB" id="A0A644XYF6"/>
<evidence type="ECO:0000259" key="1">
    <source>
        <dbReference type="PROSITE" id="PS51186"/>
    </source>
</evidence>
<dbReference type="InterPro" id="IPR025685">
    <property type="entry name" value="YoaP-like_dom"/>
</dbReference>
<dbReference type="InterPro" id="IPR036249">
    <property type="entry name" value="Thioredoxin-like_sf"/>
</dbReference>
<dbReference type="SUPFAM" id="SSF52833">
    <property type="entry name" value="Thioredoxin-like"/>
    <property type="match status" value="1"/>
</dbReference>
<dbReference type="Gene3D" id="3.40.630.30">
    <property type="match status" value="1"/>
</dbReference>
<evidence type="ECO:0000313" key="2">
    <source>
        <dbReference type="EMBL" id="MPM21302.1"/>
    </source>
</evidence>
<proteinExistence type="predicted"/>
<dbReference type="InterPro" id="IPR000182">
    <property type="entry name" value="GNAT_dom"/>
</dbReference>
<comment type="caution">
    <text evidence="2">The sequence shown here is derived from an EMBL/GenBank/DDBJ whole genome shotgun (WGS) entry which is preliminary data.</text>
</comment>
<reference evidence="2" key="1">
    <citation type="submission" date="2019-08" db="EMBL/GenBank/DDBJ databases">
        <authorList>
            <person name="Kucharzyk K."/>
            <person name="Murdoch R.W."/>
            <person name="Higgins S."/>
            <person name="Loffler F."/>
        </authorList>
    </citation>
    <scope>NUCLEOTIDE SEQUENCE</scope>
</reference>
<organism evidence="2">
    <name type="scientific">bioreactor metagenome</name>
    <dbReference type="NCBI Taxonomy" id="1076179"/>
    <lineage>
        <taxon>unclassified sequences</taxon>
        <taxon>metagenomes</taxon>
        <taxon>ecological metagenomes</taxon>
    </lineage>
</organism>
<dbReference type="GO" id="GO:0016747">
    <property type="term" value="F:acyltransferase activity, transferring groups other than amino-acyl groups"/>
    <property type="evidence" value="ECO:0007669"/>
    <property type="project" value="InterPro"/>
</dbReference>
<feature type="domain" description="N-acetyltransferase" evidence="1">
    <location>
        <begin position="6"/>
        <end position="161"/>
    </location>
</feature>
<dbReference type="SUPFAM" id="SSF55729">
    <property type="entry name" value="Acyl-CoA N-acyltransferases (Nat)"/>
    <property type="match status" value="1"/>
</dbReference>
<gene>
    <name evidence="2" type="ORF">SDC9_67746</name>
</gene>
<sequence>MSMEKIIAVTAENIDRQHICCAIADKKGETCVSSKKEWLKERFGDGLVFQKLDARGKVFIEYIPAEKAWCPMDAPGYLHINCFWVSGQYKGKGYASRLLETCVEDAKARGCCGLTVVASEKKRPFLSDAAYLKQKGFLAADTAQPYFVLYYLPFTETAPVPRFKDCAKHSKIEEPGMVLYYTNQCPHTDKYVPVIVKLAEKRGAKISVHKIETTAQAQSAPTPFTTYGFFYDGEYVTNEIFGPAKFEKFLNEHGY</sequence>
<name>A0A644XYF6_9ZZZZ</name>
<dbReference type="EMBL" id="VSSQ01003563">
    <property type="protein sequence ID" value="MPM21302.1"/>
    <property type="molecule type" value="Genomic_DNA"/>
</dbReference>
<accession>A0A644XYF6</accession>
<protein>
    <recommendedName>
        <fullName evidence="1">N-acetyltransferase domain-containing protein</fullName>
    </recommendedName>
</protein>
<dbReference type="PROSITE" id="PS51186">
    <property type="entry name" value="GNAT"/>
    <property type="match status" value="1"/>
</dbReference>
<dbReference type="InterPro" id="IPR016181">
    <property type="entry name" value="Acyl_CoA_acyltransferase"/>
</dbReference>
<dbReference type="Pfam" id="PF14268">
    <property type="entry name" value="YoaP"/>
    <property type="match status" value="1"/>
</dbReference>